<keyword evidence="10" id="KW-0472">Membrane</keyword>
<comment type="caution">
    <text evidence="16">The sequence shown here is derived from an EMBL/GenBank/DDBJ whole genome shotgun (WGS) entry which is preliminary data.</text>
</comment>
<dbReference type="InterPro" id="IPR031481">
    <property type="entry name" value="Glyco_tran_10_N"/>
</dbReference>
<dbReference type="CDD" id="cd00303">
    <property type="entry name" value="retropepsin_like"/>
    <property type="match status" value="1"/>
</dbReference>
<dbReference type="Pfam" id="PF17039">
    <property type="entry name" value="Glyco_tran_10_N"/>
    <property type="match status" value="1"/>
</dbReference>
<evidence type="ECO:0000256" key="11">
    <source>
        <dbReference type="ARBA" id="ARBA00023180"/>
    </source>
</evidence>
<feature type="domain" description="Fucosyltransferase N-terminal" evidence="15">
    <location>
        <begin position="561"/>
        <end position="674"/>
    </location>
</feature>
<keyword evidence="11" id="KW-0325">Glycoprotein</keyword>
<feature type="compositionally biased region" description="Low complexity" evidence="13">
    <location>
        <begin position="149"/>
        <end position="160"/>
    </location>
</feature>
<comment type="subcellular location">
    <subcellularLocation>
        <location evidence="1 12">Golgi apparatus</location>
        <location evidence="1 12">Golgi stack membrane</location>
        <topology evidence="1 12">Single-pass type II membrane protein</topology>
    </subcellularLocation>
</comment>
<dbReference type="EMBL" id="VIIS01000692">
    <property type="protein sequence ID" value="KAF0306097.1"/>
    <property type="molecule type" value="Genomic_DNA"/>
</dbReference>
<dbReference type="EC" id="2.4.1.-" evidence="12"/>
<dbReference type="PANTHER" id="PTHR48438:SF1">
    <property type="entry name" value="ALPHA-(1,3)-FUCOSYLTRANSFERASE C-RELATED"/>
    <property type="match status" value="1"/>
</dbReference>
<protein>
    <recommendedName>
        <fullName evidence="12">Fucosyltransferase</fullName>
        <ecNumber evidence="12">2.4.1.-</ecNumber>
    </recommendedName>
</protein>
<evidence type="ECO:0000256" key="6">
    <source>
        <dbReference type="ARBA" id="ARBA00022692"/>
    </source>
</evidence>
<evidence type="ECO:0000256" key="3">
    <source>
        <dbReference type="ARBA" id="ARBA00008919"/>
    </source>
</evidence>
<evidence type="ECO:0000256" key="2">
    <source>
        <dbReference type="ARBA" id="ARBA00004922"/>
    </source>
</evidence>
<evidence type="ECO:0000259" key="14">
    <source>
        <dbReference type="Pfam" id="PF00852"/>
    </source>
</evidence>
<evidence type="ECO:0000313" key="16">
    <source>
        <dbReference type="EMBL" id="KAF0306097.1"/>
    </source>
</evidence>
<dbReference type="UniPathway" id="UPA00378"/>
<organism evidence="16 17">
    <name type="scientific">Amphibalanus amphitrite</name>
    <name type="common">Striped barnacle</name>
    <name type="synonym">Balanus amphitrite</name>
    <dbReference type="NCBI Taxonomy" id="1232801"/>
    <lineage>
        <taxon>Eukaryota</taxon>
        <taxon>Metazoa</taxon>
        <taxon>Ecdysozoa</taxon>
        <taxon>Arthropoda</taxon>
        <taxon>Crustacea</taxon>
        <taxon>Multicrustacea</taxon>
        <taxon>Cirripedia</taxon>
        <taxon>Thoracica</taxon>
        <taxon>Thoracicalcarea</taxon>
        <taxon>Balanomorpha</taxon>
        <taxon>Balanoidea</taxon>
        <taxon>Balanidae</taxon>
        <taxon>Amphibalaninae</taxon>
        <taxon>Amphibalanus</taxon>
    </lineage>
</organism>
<keyword evidence="7" id="KW-0735">Signal-anchor</keyword>
<dbReference type="GO" id="GO:0008417">
    <property type="term" value="F:fucosyltransferase activity"/>
    <property type="evidence" value="ECO:0007669"/>
    <property type="project" value="InterPro"/>
</dbReference>
<keyword evidence="9 12" id="KW-0333">Golgi apparatus</keyword>
<keyword evidence="5 12" id="KW-0808">Transferase</keyword>
<evidence type="ECO:0000256" key="12">
    <source>
        <dbReference type="RuleBase" id="RU003832"/>
    </source>
</evidence>
<dbReference type="GO" id="GO:0032580">
    <property type="term" value="C:Golgi cisterna membrane"/>
    <property type="evidence" value="ECO:0007669"/>
    <property type="project" value="UniProtKB-SubCell"/>
</dbReference>
<evidence type="ECO:0000256" key="8">
    <source>
        <dbReference type="ARBA" id="ARBA00022989"/>
    </source>
</evidence>
<dbReference type="SUPFAM" id="SSF53756">
    <property type="entry name" value="UDP-Glycosyltransferase/glycogen phosphorylase"/>
    <property type="match status" value="1"/>
</dbReference>
<feature type="compositionally biased region" description="Basic and acidic residues" evidence="13">
    <location>
        <begin position="116"/>
        <end position="129"/>
    </location>
</feature>
<feature type="region of interest" description="Disordered" evidence="13">
    <location>
        <begin position="52"/>
        <end position="73"/>
    </location>
</feature>
<feature type="compositionally biased region" description="Basic and acidic residues" evidence="13">
    <location>
        <begin position="331"/>
        <end position="340"/>
    </location>
</feature>
<dbReference type="FunFam" id="3.40.50.11660:FF:000002">
    <property type="entry name" value="Alpha-(1,3)-fucosyltransferase"/>
    <property type="match status" value="1"/>
</dbReference>
<reference evidence="16 17" key="1">
    <citation type="submission" date="2019-07" db="EMBL/GenBank/DDBJ databases">
        <title>Draft genome assembly of a fouling barnacle, Amphibalanus amphitrite (Darwin, 1854): The first reference genome for Thecostraca.</title>
        <authorList>
            <person name="Kim W."/>
        </authorList>
    </citation>
    <scope>NUCLEOTIDE SEQUENCE [LARGE SCALE GENOMIC DNA]</scope>
    <source>
        <strain evidence="16">SNU_AA5</strain>
        <tissue evidence="16">Soma without cirri and trophi</tissue>
    </source>
</reference>
<evidence type="ECO:0000256" key="10">
    <source>
        <dbReference type="ARBA" id="ARBA00023136"/>
    </source>
</evidence>
<dbReference type="AlphaFoldDB" id="A0A6A4WEK7"/>
<dbReference type="Gene3D" id="3.40.50.11660">
    <property type="entry name" value="Glycosyl transferase family 10, C-terminal domain"/>
    <property type="match status" value="1"/>
</dbReference>
<dbReference type="Pfam" id="PF00852">
    <property type="entry name" value="Glyco_transf_10"/>
    <property type="match status" value="1"/>
</dbReference>
<accession>A0A6A4WEK7</accession>
<keyword evidence="8" id="KW-1133">Transmembrane helix</keyword>
<comment type="similarity">
    <text evidence="3 12">Belongs to the glycosyltransferase 10 family.</text>
</comment>
<comment type="pathway">
    <text evidence="2">Protein modification; protein glycosylation.</text>
</comment>
<gene>
    <name evidence="16" type="primary">FucTC_9</name>
    <name evidence="16" type="ORF">FJT64_002481</name>
</gene>
<evidence type="ECO:0000313" key="17">
    <source>
        <dbReference type="Proteomes" id="UP000440578"/>
    </source>
</evidence>
<keyword evidence="17" id="KW-1185">Reference proteome</keyword>
<dbReference type="InterPro" id="IPR038577">
    <property type="entry name" value="GT10-like_C_sf"/>
</dbReference>
<dbReference type="InterPro" id="IPR001503">
    <property type="entry name" value="Glyco_trans_10"/>
</dbReference>
<evidence type="ECO:0000256" key="4">
    <source>
        <dbReference type="ARBA" id="ARBA00022676"/>
    </source>
</evidence>
<evidence type="ECO:0000259" key="15">
    <source>
        <dbReference type="Pfam" id="PF17039"/>
    </source>
</evidence>
<evidence type="ECO:0000256" key="9">
    <source>
        <dbReference type="ARBA" id="ARBA00023034"/>
    </source>
</evidence>
<feature type="region of interest" description="Disordered" evidence="13">
    <location>
        <begin position="907"/>
        <end position="950"/>
    </location>
</feature>
<name>A0A6A4WEK7_AMPAM</name>
<evidence type="ECO:0000256" key="5">
    <source>
        <dbReference type="ARBA" id="ARBA00022679"/>
    </source>
</evidence>
<evidence type="ECO:0000256" key="1">
    <source>
        <dbReference type="ARBA" id="ARBA00004447"/>
    </source>
</evidence>
<feature type="compositionally biased region" description="Basic and acidic residues" evidence="13">
    <location>
        <begin position="184"/>
        <end position="193"/>
    </location>
</feature>
<dbReference type="InterPro" id="IPR055270">
    <property type="entry name" value="Glyco_tran_10_C"/>
</dbReference>
<keyword evidence="4 12" id="KW-0328">Glycosyltransferase</keyword>
<feature type="compositionally biased region" description="Low complexity" evidence="13">
    <location>
        <begin position="132"/>
        <end position="143"/>
    </location>
</feature>
<feature type="domain" description="Fucosyltransferase C-terminal" evidence="14">
    <location>
        <begin position="723"/>
        <end position="889"/>
    </location>
</feature>
<feature type="region of interest" description="Disordered" evidence="13">
    <location>
        <begin position="110"/>
        <end position="194"/>
    </location>
</feature>
<evidence type="ECO:0000256" key="7">
    <source>
        <dbReference type="ARBA" id="ARBA00022968"/>
    </source>
</evidence>
<dbReference type="Proteomes" id="UP000440578">
    <property type="component" value="Unassembled WGS sequence"/>
</dbReference>
<sequence>MGLRSAETVKRLCAVQNLSLSHAIAVCRADEAAARDAVELRAGGLARAAAHRVDAAERHRAPPSAGPRRRDGGWCAACGRRRHRMGDACPARGQRCRSCRQLDHFSAVCPDASGDYDDRRPTTSYERRRLAPSRPRSSPPGRSYRPDPYRSSSRSPSPSLDTRRSQRRQPWRGNRVRFQSSEGSSDRSPDGAARRPAASAIIAVASVQSAPRVRLDVTAQRRASVLALPDTGADICVGGLDFLKEMDEYPENLLPPEQHPRTANGETVKSLGVLPVSLNLGRVSVQESVHILEGVSGLLLSWKAVKGLHIIPAGYPQQITADLPEPASGSRTRDAPDRPRPGPARHRHRSRAALPDGGTSSDCVAAVSRDGAAGEATAATPVERPDSSLPTGAPASEDGSAEPPVDQGGSFPDITSEFPTVFDGHIRRASGGGAQQRRGTPPHQTVDCDDRRESRRCAAKRWYDQHAHDLPEFPVGTRVRVQDVRTKRWDRLPCVRLLAARAGLPPWRAGLLLTLLCAVAVTSSVLFYLQQTRGPLDGPPSREPPEPADSWITLRTSAAPRKTVLLYTPLQGTFANWRRRFGDGFDGCQWSRCELTTDRAALGRADAVLFSLYDMSPDEELPPAAAGQLWLLHEREAPPALGRRHPYRLQAAIAGRFHWALSYHREADIAVPYGAVLPLAERPPPGADRWRAPAAAPGRPETAARRAAEEHRLRQQWRRALGNRTAPVVWVSSHCRTDSRRETYVEQLQQHIDIDIYGQCGNLSCPLSKKGLCMRLFAQHYTFMLAFENALCDDYVTEKFFGALQHGLVPVVLGGADYSRLAPDDSFVDARRFAGPAALAAHLQHLLGRPAELERLRAWRTHYRVYSGPRQLSWWPCELCRRLHDRRARVRRRDPYRALADPRQCHGSWERATAPSGGQRHTQQDPGYGSDTGQVAAPGEWVSWRRPAVE</sequence>
<dbReference type="PANTHER" id="PTHR48438">
    <property type="entry name" value="ALPHA-(1,3)-FUCOSYLTRANSFERASE C-RELATED"/>
    <property type="match status" value="1"/>
</dbReference>
<proteinExistence type="inferred from homology"/>
<keyword evidence="6 12" id="KW-0812">Transmembrane</keyword>
<dbReference type="OrthoDB" id="427096at2759"/>
<feature type="region of interest" description="Disordered" evidence="13">
    <location>
        <begin position="321"/>
        <end position="451"/>
    </location>
</feature>
<evidence type="ECO:0000256" key="13">
    <source>
        <dbReference type="SAM" id="MobiDB-lite"/>
    </source>
</evidence>